<accession>A0ABD2VRM3</accession>
<feature type="compositionally biased region" description="Polar residues" evidence="1">
    <location>
        <begin position="175"/>
        <end position="199"/>
    </location>
</feature>
<feature type="region of interest" description="Disordered" evidence="1">
    <location>
        <begin position="171"/>
        <end position="199"/>
    </location>
</feature>
<organism evidence="2 4">
    <name type="scientific">Trichogramma kaykai</name>
    <dbReference type="NCBI Taxonomy" id="54128"/>
    <lineage>
        <taxon>Eukaryota</taxon>
        <taxon>Metazoa</taxon>
        <taxon>Ecdysozoa</taxon>
        <taxon>Arthropoda</taxon>
        <taxon>Hexapoda</taxon>
        <taxon>Insecta</taxon>
        <taxon>Pterygota</taxon>
        <taxon>Neoptera</taxon>
        <taxon>Endopterygota</taxon>
        <taxon>Hymenoptera</taxon>
        <taxon>Apocrita</taxon>
        <taxon>Proctotrupomorpha</taxon>
        <taxon>Chalcidoidea</taxon>
        <taxon>Trichogrammatidae</taxon>
        <taxon>Trichogramma</taxon>
    </lineage>
</organism>
<evidence type="ECO:0000313" key="3">
    <source>
        <dbReference type="EMBL" id="KAL3385874.1"/>
    </source>
</evidence>
<reference evidence="2 4" key="1">
    <citation type="journal article" date="2024" name="bioRxiv">
        <title>A reference genome for Trichogramma kaykai: A tiny desert-dwelling parasitoid wasp with competing sex-ratio distorters.</title>
        <authorList>
            <person name="Culotta J."/>
            <person name="Lindsey A.R."/>
        </authorList>
    </citation>
    <scope>NUCLEOTIDE SEQUENCE [LARGE SCALE GENOMIC DNA]</scope>
    <source>
        <strain evidence="2 4">KSX58</strain>
    </source>
</reference>
<dbReference type="AlphaFoldDB" id="A0ABD2VRM3"/>
<feature type="compositionally biased region" description="Basic and acidic residues" evidence="1">
    <location>
        <begin position="264"/>
        <end position="275"/>
    </location>
</feature>
<dbReference type="EMBL" id="JBJJXI010000198">
    <property type="protein sequence ID" value="KAL3383393.1"/>
    <property type="molecule type" value="Genomic_DNA"/>
</dbReference>
<feature type="compositionally biased region" description="Polar residues" evidence="1">
    <location>
        <begin position="212"/>
        <end position="226"/>
    </location>
</feature>
<sequence>MAISQITDPTNIIGFSRIAQNRICFYLNSKQLADELLQKESKITIGNTILPIRPLNSRSVRIIISNVQLCIPNSLIEEELKKLNINTVSNLQHVRSGINIPGFTHWVSFRRQVYIHPNSEPLVPPSMQITHEGITYNIYLSTSKMTCAICSQEGHLAKYCKEAVAIHTQPDERVQTTQTVNTQAKSSPTTTIEKSNPSHSSLEVFTNLSTDVSNCSPSTSDHTSNRIFKRPSPPSTTSEEESNKPAIKKQAKTISPPESTTKNKITEKSSTKNKNDIATELLPAKEHIENNENKMKLSYDDLLKLLQEFYGQPGTELANIARKYTTDLATLSYNLNSFTHLIAARNLKTRIIKYAKILNPETVYDSDCSQSDSIKSA</sequence>
<protein>
    <recommendedName>
        <fullName evidence="5">CCHC-type domain-containing protein</fullName>
    </recommendedName>
</protein>
<evidence type="ECO:0000313" key="4">
    <source>
        <dbReference type="Proteomes" id="UP001627154"/>
    </source>
</evidence>
<dbReference type="EMBL" id="JBJJXI010000151">
    <property type="protein sequence ID" value="KAL3385874.1"/>
    <property type="molecule type" value="Genomic_DNA"/>
</dbReference>
<gene>
    <name evidence="3" type="ORF">TKK_018602</name>
    <name evidence="2" type="ORF">TKK_020709</name>
</gene>
<dbReference type="Proteomes" id="UP001627154">
    <property type="component" value="Unassembled WGS sequence"/>
</dbReference>
<keyword evidence="4" id="KW-1185">Reference proteome</keyword>
<name>A0ABD2VRM3_9HYME</name>
<evidence type="ECO:0000313" key="2">
    <source>
        <dbReference type="EMBL" id="KAL3383393.1"/>
    </source>
</evidence>
<evidence type="ECO:0000256" key="1">
    <source>
        <dbReference type="SAM" id="MobiDB-lite"/>
    </source>
</evidence>
<proteinExistence type="predicted"/>
<evidence type="ECO:0008006" key="5">
    <source>
        <dbReference type="Google" id="ProtNLM"/>
    </source>
</evidence>
<comment type="caution">
    <text evidence="2">The sequence shown here is derived from an EMBL/GenBank/DDBJ whole genome shotgun (WGS) entry which is preliminary data.</text>
</comment>
<feature type="region of interest" description="Disordered" evidence="1">
    <location>
        <begin position="212"/>
        <end position="275"/>
    </location>
</feature>
<feature type="compositionally biased region" description="Polar residues" evidence="1">
    <location>
        <begin position="252"/>
        <end position="263"/>
    </location>
</feature>